<comment type="caution">
    <text evidence="2">The sequence shown here is derived from an EMBL/GenBank/DDBJ whole genome shotgun (WGS) entry which is preliminary data.</text>
</comment>
<feature type="compositionally biased region" description="Low complexity" evidence="1">
    <location>
        <begin position="268"/>
        <end position="281"/>
    </location>
</feature>
<reference evidence="2 3" key="1">
    <citation type="journal article" date="2022" name="bioRxiv">
        <title>Genomics of Preaxostyla Flagellates Illuminates Evolutionary Transitions and the Path Towards Mitochondrial Loss.</title>
        <authorList>
            <person name="Novak L.V.F."/>
            <person name="Treitli S.C."/>
            <person name="Pyrih J."/>
            <person name="Halakuc P."/>
            <person name="Pipaliya S.V."/>
            <person name="Vacek V."/>
            <person name="Brzon O."/>
            <person name="Soukal P."/>
            <person name="Eme L."/>
            <person name="Dacks J.B."/>
            <person name="Karnkowska A."/>
            <person name="Elias M."/>
            <person name="Hampl V."/>
        </authorList>
    </citation>
    <scope>NUCLEOTIDE SEQUENCE [LARGE SCALE GENOMIC DNA]</scope>
    <source>
        <strain evidence="2">NAU3</strain>
        <tissue evidence="2">Gut</tissue>
    </source>
</reference>
<feature type="compositionally biased region" description="Basic residues" evidence="1">
    <location>
        <begin position="86"/>
        <end position="102"/>
    </location>
</feature>
<evidence type="ECO:0000256" key="1">
    <source>
        <dbReference type="SAM" id="MobiDB-lite"/>
    </source>
</evidence>
<accession>A0ABQ9XX02</accession>
<dbReference type="EMBL" id="JARBJD010000060">
    <property type="protein sequence ID" value="KAK2956010.1"/>
    <property type="molecule type" value="Genomic_DNA"/>
</dbReference>
<name>A0ABQ9XX02_9EUKA</name>
<proteinExistence type="predicted"/>
<feature type="compositionally biased region" description="Low complexity" evidence="1">
    <location>
        <begin position="360"/>
        <end position="369"/>
    </location>
</feature>
<evidence type="ECO:0008006" key="4">
    <source>
        <dbReference type="Google" id="ProtNLM"/>
    </source>
</evidence>
<feature type="region of interest" description="Disordered" evidence="1">
    <location>
        <begin position="305"/>
        <end position="384"/>
    </location>
</feature>
<feature type="region of interest" description="Disordered" evidence="1">
    <location>
        <begin position="262"/>
        <end position="283"/>
    </location>
</feature>
<dbReference type="Proteomes" id="UP001281761">
    <property type="component" value="Unassembled WGS sequence"/>
</dbReference>
<evidence type="ECO:0000313" key="3">
    <source>
        <dbReference type="Proteomes" id="UP001281761"/>
    </source>
</evidence>
<sequence>MTFQKQSFPFQPQDHTSFVPLQTHSFTYTPSTTLQTNYEHNDIHSDVSDSGESSQESVVFDANDTNQASLQGNVKKQVSRKDRERARQRRRKRERRQRKREARRSVQGEQNHHHSSTNPEITFVPSDMGNDNSMTDFSGSNKTNSQLDGFVSPSLPFSSGFSTNTPPLTSVTSFMGFPEPRATQDTQPHNSPVAVPKVITFVPSNKVHIQATEISKSKDLTSAESQLIPAFDFAFPNTAGITDVRVGLRDFNTMEEDLDMYQSTRAVSPASNSSSLSISSSSEEDRHGVFHGVYEPYVTPHHLPNLHAFPSPTHTALTIPKLQPPRVPQDQRSVPAPRSTSLHPVPHPNTHSQREKKDTSPTSSPSDDPTAIHTLPTASNSRRERLSLSVGFPYSDSSVNGEDGDSNSDVFSFAHSLRTFASIPIDLIQNHPLRSSNPSPSMSFLSMDSFATSPTSFASLPLDLHSELNYASPSLNSFLPPYSSDSVSDTFSFEDSFESREHYSMFDFGDFSKPPENQPPPE</sequence>
<keyword evidence="3" id="KW-1185">Reference proteome</keyword>
<evidence type="ECO:0000313" key="2">
    <source>
        <dbReference type="EMBL" id="KAK2956010.1"/>
    </source>
</evidence>
<gene>
    <name evidence="2" type="ORF">BLNAU_8986</name>
</gene>
<protein>
    <recommendedName>
        <fullName evidence="4">BZIP domain-containing protein</fullName>
    </recommendedName>
</protein>
<feature type="region of interest" description="Disordered" evidence="1">
    <location>
        <begin position="42"/>
        <end position="137"/>
    </location>
</feature>
<feature type="compositionally biased region" description="Basic and acidic residues" evidence="1">
    <location>
        <begin position="103"/>
        <end position="112"/>
    </location>
</feature>
<feature type="compositionally biased region" description="Polar residues" evidence="1">
    <location>
        <begin position="48"/>
        <end position="76"/>
    </location>
</feature>
<organism evidence="2 3">
    <name type="scientific">Blattamonas nauphoetae</name>
    <dbReference type="NCBI Taxonomy" id="2049346"/>
    <lineage>
        <taxon>Eukaryota</taxon>
        <taxon>Metamonada</taxon>
        <taxon>Preaxostyla</taxon>
        <taxon>Oxymonadida</taxon>
        <taxon>Blattamonas</taxon>
    </lineage>
</organism>